<sequence length="123" mass="14266">MEVRLRKFESIRKGKGIKCRECEGYGHIQSEYVNTLKKNRSINTTLIDDDKKSNSKDDEEDTDSNETLAFNAIIDLKDTSMHIDHKDDSDDGSIYSDEEVSYKELQDKYSLLFTKWICLSTNL</sequence>
<gene>
    <name evidence="1" type="ORF">M9H77_18443</name>
</gene>
<protein>
    <submittedName>
        <fullName evidence="1">Uncharacterized protein</fullName>
    </submittedName>
</protein>
<reference evidence="2" key="1">
    <citation type="journal article" date="2023" name="Nat. Plants">
        <title>Single-cell RNA sequencing provides a high-resolution roadmap for understanding the multicellular compartmentation of specialized metabolism.</title>
        <authorList>
            <person name="Sun S."/>
            <person name="Shen X."/>
            <person name="Li Y."/>
            <person name="Li Y."/>
            <person name="Wang S."/>
            <person name="Li R."/>
            <person name="Zhang H."/>
            <person name="Shen G."/>
            <person name="Guo B."/>
            <person name="Wei J."/>
            <person name="Xu J."/>
            <person name="St-Pierre B."/>
            <person name="Chen S."/>
            <person name="Sun C."/>
        </authorList>
    </citation>
    <scope>NUCLEOTIDE SEQUENCE [LARGE SCALE GENOMIC DNA]</scope>
</reference>
<dbReference type="Proteomes" id="UP001060085">
    <property type="component" value="Linkage Group LG04"/>
</dbReference>
<evidence type="ECO:0000313" key="2">
    <source>
        <dbReference type="Proteomes" id="UP001060085"/>
    </source>
</evidence>
<keyword evidence="2" id="KW-1185">Reference proteome</keyword>
<proteinExistence type="predicted"/>
<dbReference type="EMBL" id="CM044704">
    <property type="protein sequence ID" value="KAI5668590.1"/>
    <property type="molecule type" value="Genomic_DNA"/>
</dbReference>
<accession>A0ACC0B7H4</accession>
<comment type="caution">
    <text evidence="1">The sequence shown here is derived from an EMBL/GenBank/DDBJ whole genome shotgun (WGS) entry which is preliminary data.</text>
</comment>
<evidence type="ECO:0000313" key="1">
    <source>
        <dbReference type="EMBL" id="KAI5668590.1"/>
    </source>
</evidence>
<organism evidence="1 2">
    <name type="scientific">Catharanthus roseus</name>
    <name type="common">Madagascar periwinkle</name>
    <name type="synonym">Vinca rosea</name>
    <dbReference type="NCBI Taxonomy" id="4058"/>
    <lineage>
        <taxon>Eukaryota</taxon>
        <taxon>Viridiplantae</taxon>
        <taxon>Streptophyta</taxon>
        <taxon>Embryophyta</taxon>
        <taxon>Tracheophyta</taxon>
        <taxon>Spermatophyta</taxon>
        <taxon>Magnoliopsida</taxon>
        <taxon>eudicotyledons</taxon>
        <taxon>Gunneridae</taxon>
        <taxon>Pentapetalae</taxon>
        <taxon>asterids</taxon>
        <taxon>lamiids</taxon>
        <taxon>Gentianales</taxon>
        <taxon>Apocynaceae</taxon>
        <taxon>Rauvolfioideae</taxon>
        <taxon>Vinceae</taxon>
        <taxon>Catharanthinae</taxon>
        <taxon>Catharanthus</taxon>
    </lineage>
</organism>
<name>A0ACC0B7H4_CATRO</name>